<feature type="region of interest" description="Disordered" evidence="1">
    <location>
        <begin position="1"/>
        <end position="37"/>
    </location>
</feature>
<dbReference type="CDD" id="cd03794">
    <property type="entry name" value="GT4_WbuB-like"/>
    <property type="match status" value="1"/>
</dbReference>
<dbReference type="SUPFAM" id="SSF53756">
    <property type="entry name" value="UDP-Glycosyltransferase/glycogen phosphorylase"/>
    <property type="match status" value="1"/>
</dbReference>
<gene>
    <name evidence="3" type="ORF">LZ012_16580</name>
</gene>
<reference evidence="3" key="1">
    <citation type="submission" date="2022-01" db="EMBL/GenBank/DDBJ databases">
        <authorList>
            <person name="Jo J.-H."/>
            <person name="Im W.-T."/>
        </authorList>
    </citation>
    <scope>NUCLEOTIDE SEQUENCE</scope>
    <source>
        <strain evidence="3">XY25</strain>
    </source>
</reference>
<comment type="caution">
    <text evidence="3">The sequence shown here is derived from an EMBL/GenBank/DDBJ whole genome shotgun (WGS) entry which is preliminary data.</text>
</comment>
<proteinExistence type="predicted"/>
<dbReference type="Pfam" id="PF13692">
    <property type="entry name" value="Glyco_trans_1_4"/>
    <property type="match status" value="1"/>
</dbReference>
<evidence type="ECO:0000313" key="4">
    <source>
        <dbReference type="Proteomes" id="UP001165384"/>
    </source>
</evidence>
<sequence>MANIYLRGDRQPALSGNSSGLGGGRTQARPETNTDKLRPSAGKRVLILVENLPSPFDRRVWQEATTLRAAGYQVTIICPTGRGYEKKFEIVEQIHIHRYHLPVEAEGPLGYALEYTTALLQTFLLSWKVFVGRGFDVIHACNPPDLFFLIGIFFKAFGKKFLFDHHDINPELYEAKFGRRDTFYRLLLRFERWSFKTADVSIATNQSYRCIAIERGGMSPDRVFVVRSGPSLERLRIGPPHDELKRGRRYLVGYVGVMGKQEGIDHLLHAVHHIVYVHRRQDIHFGLVGGGTSLEAMKKLAASLGVADYVTFTGRVSDEEMLAMLNTADVCVNPDTASAMNDKSTMNKIMEYMALGKPIVQFDLTEGRFSAQESSLYAEPDDSVDLAAKLVFLLDDEALRQRMGTAGRQRVLNELAWHHEVPKLLAAYQTLWQGQEGSSPASRVAAP</sequence>
<evidence type="ECO:0000313" key="3">
    <source>
        <dbReference type="EMBL" id="MCG2578615.1"/>
    </source>
</evidence>
<dbReference type="InterPro" id="IPR028098">
    <property type="entry name" value="Glyco_trans_4-like_N"/>
</dbReference>
<protein>
    <submittedName>
        <fullName evidence="3">Glycosyltransferase family 4 protein</fullName>
    </submittedName>
</protein>
<dbReference type="Pfam" id="PF13439">
    <property type="entry name" value="Glyco_transf_4"/>
    <property type="match status" value="1"/>
</dbReference>
<dbReference type="EMBL" id="JAKLTN010000004">
    <property type="protein sequence ID" value="MCG2578615.1"/>
    <property type="molecule type" value="Genomic_DNA"/>
</dbReference>
<evidence type="ECO:0000259" key="2">
    <source>
        <dbReference type="Pfam" id="PF13439"/>
    </source>
</evidence>
<dbReference type="RefSeq" id="WP_275711996.1">
    <property type="nucleotide sequence ID" value="NZ_JAKLTN010000004.1"/>
</dbReference>
<evidence type="ECO:0000256" key="1">
    <source>
        <dbReference type="SAM" id="MobiDB-lite"/>
    </source>
</evidence>
<dbReference type="Gene3D" id="3.40.50.2000">
    <property type="entry name" value="Glycogen Phosphorylase B"/>
    <property type="match status" value="2"/>
</dbReference>
<name>A0ABS9K6B1_9RHOO</name>
<accession>A0ABS9K6B1</accession>
<dbReference type="PANTHER" id="PTHR45947">
    <property type="entry name" value="SULFOQUINOVOSYL TRANSFERASE SQD2"/>
    <property type="match status" value="1"/>
</dbReference>
<dbReference type="Proteomes" id="UP001165384">
    <property type="component" value="Unassembled WGS sequence"/>
</dbReference>
<feature type="domain" description="Glycosyltransferase subfamily 4-like N-terminal" evidence="2">
    <location>
        <begin position="58"/>
        <end position="233"/>
    </location>
</feature>
<dbReference type="InterPro" id="IPR050194">
    <property type="entry name" value="Glycosyltransferase_grp1"/>
</dbReference>
<organism evidence="3 4">
    <name type="scientific">Dechloromonas hankyongensis</name>
    <dbReference type="NCBI Taxonomy" id="2908002"/>
    <lineage>
        <taxon>Bacteria</taxon>
        <taxon>Pseudomonadati</taxon>
        <taxon>Pseudomonadota</taxon>
        <taxon>Betaproteobacteria</taxon>
        <taxon>Rhodocyclales</taxon>
        <taxon>Azonexaceae</taxon>
        <taxon>Dechloromonas</taxon>
    </lineage>
</organism>
<dbReference type="PANTHER" id="PTHR45947:SF3">
    <property type="entry name" value="SULFOQUINOVOSYL TRANSFERASE SQD2"/>
    <property type="match status" value="1"/>
</dbReference>
<keyword evidence="4" id="KW-1185">Reference proteome</keyword>